<keyword evidence="1" id="KW-0812">Transmembrane</keyword>
<dbReference type="AlphaFoldDB" id="A0A167L0R2"/>
<protein>
    <submittedName>
        <fullName evidence="2">Uncharacterized protein</fullName>
    </submittedName>
</protein>
<feature type="transmembrane region" description="Helical" evidence="1">
    <location>
        <begin position="20"/>
        <end position="41"/>
    </location>
</feature>
<proteinExistence type="predicted"/>
<organism evidence="2 3">
    <name type="scientific">Phycomyces blakesleeanus (strain ATCC 8743b / DSM 1359 / FGSC 10004 / NBRC 33097 / NRRL 1555)</name>
    <dbReference type="NCBI Taxonomy" id="763407"/>
    <lineage>
        <taxon>Eukaryota</taxon>
        <taxon>Fungi</taxon>
        <taxon>Fungi incertae sedis</taxon>
        <taxon>Mucoromycota</taxon>
        <taxon>Mucoromycotina</taxon>
        <taxon>Mucoromycetes</taxon>
        <taxon>Mucorales</taxon>
        <taxon>Phycomycetaceae</taxon>
        <taxon>Phycomyces</taxon>
    </lineage>
</organism>
<dbReference type="RefSeq" id="XP_018287359.1">
    <property type="nucleotide sequence ID" value="XM_018436829.1"/>
</dbReference>
<dbReference type="VEuPathDB" id="FungiDB:PHYBLDRAFT_172571"/>
<keyword evidence="3" id="KW-1185">Reference proteome</keyword>
<gene>
    <name evidence="2" type="ORF">PHYBLDRAFT_172571</name>
</gene>
<accession>A0A167L0R2</accession>
<dbReference type="EMBL" id="KV440992">
    <property type="protein sequence ID" value="OAD69319.1"/>
    <property type="molecule type" value="Genomic_DNA"/>
</dbReference>
<keyword evidence="1" id="KW-1133">Transmembrane helix</keyword>
<keyword evidence="1" id="KW-0472">Membrane</keyword>
<feature type="transmembrane region" description="Helical" evidence="1">
    <location>
        <begin position="53"/>
        <end position="71"/>
    </location>
</feature>
<reference evidence="3" key="1">
    <citation type="submission" date="2015-06" db="EMBL/GenBank/DDBJ databases">
        <title>Expansion of signal transduction pathways in fungi by whole-genome duplication.</title>
        <authorList>
            <consortium name="DOE Joint Genome Institute"/>
            <person name="Corrochano L.M."/>
            <person name="Kuo A."/>
            <person name="Marcet-Houben M."/>
            <person name="Polaino S."/>
            <person name="Salamov A."/>
            <person name="Villalobos J.M."/>
            <person name="Alvarez M.I."/>
            <person name="Avalos J."/>
            <person name="Benito E.P."/>
            <person name="Benoit I."/>
            <person name="Burger G."/>
            <person name="Camino L.P."/>
            <person name="Canovas D."/>
            <person name="Cerda-Olmedo E."/>
            <person name="Cheng J.-F."/>
            <person name="Dominguez A."/>
            <person name="Elias M."/>
            <person name="Eslava A.P."/>
            <person name="Glaser F."/>
            <person name="Grimwood J."/>
            <person name="Gutierrez G."/>
            <person name="Heitman J."/>
            <person name="Henrissat B."/>
            <person name="Iturriaga E.A."/>
            <person name="Lang B.F."/>
            <person name="Lavin J.L."/>
            <person name="Lee S."/>
            <person name="Li W."/>
            <person name="Lindquist E."/>
            <person name="Lopez-Garcia S."/>
            <person name="Luque E.M."/>
            <person name="Marcos A.T."/>
            <person name="Martin J."/>
            <person name="McCluskey K."/>
            <person name="Medina H.R."/>
            <person name="Miralles-Duran A."/>
            <person name="Miyazaki A."/>
            <person name="Munoz-Torres E."/>
            <person name="Oguiza J.A."/>
            <person name="Ohm R."/>
            <person name="Olmedo M."/>
            <person name="Orejas M."/>
            <person name="Ortiz-Castellanos L."/>
            <person name="Pisabarro A.G."/>
            <person name="Rodriguez-Romero J."/>
            <person name="Ruiz-Herrera J."/>
            <person name="Ruiz-Vazquez R."/>
            <person name="Sanz C."/>
            <person name="Schackwitz W."/>
            <person name="Schmutz J."/>
            <person name="Shahriari M."/>
            <person name="Shelest E."/>
            <person name="Silva-Franco F."/>
            <person name="Soanes D."/>
            <person name="Syed K."/>
            <person name="Tagua V.G."/>
            <person name="Talbot N.J."/>
            <person name="Thon M."/>
            <person name="De vries R.P."/>
            <person name="Wiebenga A."/>
            <person name="Yadav J.S."/>
            <person name="Braun E.L."/>
            <person name="Baker S."/>
            <person name="Garre V."/>
            <person name="Horwitz B."/>
            <person name="Torres-Martinez S."/>
            <person name="Idnurm A."/>
            <person name="Herrera-Estrella A."/>
            <person name="Gabaldon T."/>
            <person name="Grigoriev I.V."/>
        </authorList>
    </citation>
    <scope>NUCLEOTIDE SEQUENCE [LARGE SCALE GENOMIC DNA]</scope>
    <source>
        <strain evidence="3">NRRL 1555(-)</strain>
    </source>
</reference>
<evidence type="ECO:0000313" key="2">
    <source>
        <dbReference type="EMBL" id="OAD69319.1"/>
    </source>
</evidence>
<evidence type="ECO:0000256" key="1">
    <source>
        <dbReference type="SAM" id="Phobius"/>
    </source>
</evidence>
<evidence type="ECO:0000313" key="3">
    <source>
        <dbReference type="Proteomes" id="UP000077315"/>
    </source>
</evidence>
<dbReference type="Proteomes" id="UP000077315">
    <property type="component" value="Unassembled WGS sequence"/>
</dbReference>
<dbReference type="InParanoid" id="A0A167L0R2"/>
<dbReference type="GeneID" id="28997735"/>
<sequence>MLEYEYAKSEINRFLLVRFYIKLNAAYISSNFHLIYLVNIVGSVSKTGKFERGLLVSCVVVTQIGYIFVAMEEGVYFQGLKTVKCSSDTNKMNRSSHDAVHFTNYNIIFNVIGSG</sequence>
<name>A0A167L0R2_PHYB8</name>